<evidence type="ECO:0000313" key="2">
    <source>
        <dbReference type="EMBL" id="GKV15785.1"/>
    </source>
</evidence>
<feature type="compositionally biased region" description="Acidic residues" evidence="1">
    <location>
        <begin position="72"/>
        <end position="81"/>
    </location>
</feature>
<reference evidence="2 3" key="1">
    <citation type="journal article" date="2021" name="Commun. Biol.">
        <title>The genome of Shorea leprosula (Dipterocarpaceae) highlights the ecological relevance of drought in aseasonal tropical rainforests.</title>
        <authorList>
            <person name="Ng K.K.S."/>
            <person name="Kobayashi M.J."/>
            <person name="Fawcett J.A."/>
            <person name="Hatakeyama M."/>
            <person name="Paape T."/>
            <person name="Ng C.H."/>
            <person name="Ang C.C."/>
            <person name="Tnah L.H."/>
            <person name="Lee C.T."/>
            <person name="Nishiyama T."/>
            <person name="Sese J."/>
            <person name="O'Brien M.J."/>
            <person name="Copetti D."/>
            <person name="Mohd Noor M.I."/>
            <person name="Ong R.C."/>
            <person name="Putra M."/>
            <person name="Sireger I.Z."/>
            <person name="Indrioko S."/>
            <person name="Kosugi Y."/>
            <person name="Izuno A."/>
            <person name="Isagi Y."/>
            <person name="Lee S.L."/>
            <person name="Shimizu K.K."/>
        </authorList>
    </citation>
    <scope>NUCLEOTIDE SEQUENCE [LARGE SCALE GENOMIC DNA]</scope>
    <source>
        <strain evidence="2">214</strain>
    </source>
</reference>
<organism evidence="2 3">
    <name type="scientific">Rubroshorea leprosula</name>
    <dbReference type="NCBI Taxonomy" id="152421"/>
    <lineage>
        <taxon>Eukaryota</taxon>
        <taxon>Viridiplantae</taxon>
        <taxon>Streptophyta</taxon>
        <taxon>Embryophyta</taxon>
        <taxon>Tracheophyta</taxon>
        <taxon>Spermatophyta</taxon>
        <taxon>Magnoliopsida</taxon>
        <taxon>eudicotyledons</taxon>
        <taxon>Gunneridae</taxon>
        <taxon>Pentapetalae</taxon>
        <taxon>rosids</taxon>
        <taxon>malvids</taxon>
        <taxon>Malvales</taxon>
        <taxon>Dipterocarpaceae</taxon>
        <taxon>Rubroshorea</taxon>
    </lineage>
</organism>
<proteinExistence type="predicted"/>
<protein>
    <recommendedName>
        <fullName evidence="4">Transposase</fullName>
    </recommendedName>
</protein>
<feature type="compositionally biased region" description="Acidic residues" evidence="1">
    <location>
        <begin position="40"/>
        <end position="63"/>
    </location>
</feature>
<comment type="caution">
    <text evidence="2">The sequence shown here is derived from an EMBL/GenBank/DDBJ whole genome shotgun (WGS) entry which is preliminary data.</text>
</comment>
<name>A0AAV5JUF8_9ROSI</name>
<gene>
    <name evidence="2" type="ORF">SLEP1_g26536</name>
</gene>
<feature type="region of interest" description="Disordered" evidence="1">
    <location>
        <begin position="40"/>
        <end position="81"/>
    </location>
</feature>
<dbReference type="Pfam" id="PF03004">
    <property type="entry name" value="Transposase_24"/>
    <property type="match status" value="1"/>
</dbReference>
<dbReference type="EMBL" id="BPVZ01000044">
    <property type="protein sequence ID" value="GKV15785.1"/>
    <property type="molecule type" value="Genomic_DNA"/>
</dbReference>
<dbReference type="AlphaFoldDB" id="A0AAV5JUF8"/>
<dbReference type="Proteomes" id="UP001054252">
    <property type="component" value="Unassembled WGS sequence"/>
</dbReference>
<evidence type="ECO:0000256" key="1">
    <source>
        <dbReference type="SAM" id="MobiDB-lite"/>
    </source>
</evidence>
<evidence type="ECO:0000313" key="3">
    <source>
        <dbReference type="Proteomes" id="UP001054252"/>
    </source>
</evidence>
<feature type="region of interest" description="Disordered" evidence="1">
    <location>
        <begin position="116"/>
        <end position="139"/>
    </location>
</feature>
<keyword evidence="3" id="KW-1185">Reference proteome</keyword>
<accession>A0AAV5JUF8</accession>
<sequence length="370" mass="42699">MPQLVQPSTVLNDHVSLASQGGEQVAISEVMQLPYVVEEECVGEDDDEEEEFDGTETSEEEQEQPTVTQPPLDDDQYTGDDATMEEDIKEHNLEAELDAEFAVLDPELDAQLEEELSRAVPKTRRGMDKGDDAPADPSQRKVLSLNRQGTFNHKRFGKTATVIWKYLYDEPVLFWSSWLEEKKRVAWENFQAWVKDKKLPEFMHKDTFKILLAKWRSPKYIALQERGRQNRAKGDRVTHTTGCLSIWIHENRLAAKRGRVRPTPLESYLLTHMTRRPDAPEDAPPTWICPQAEQTYNDAHQKYVEKHGPNKDSWPEWDPLIWKEVVGPPKKGQMRGMSTLQDPAKHGIPWRWYDMSDAFSSTTRILTTQV</sequence>
<dbReference type="InterPro" id="IPR004252">
    <property type="entry name" value="Probable_transposase_24"/>
</dbReference>
<evidence type="ECO:0008006" key="4">
    <source>
        <dbReference type="Google" id="ProtNLM"/>
    </source>
</evidence>